<gene>
    <name evidence="10" type="ORF">AXK61_16435</name>
</gene>
<evidence type="ECO:0000256" key="1">
    <source>
        <dbReference type="ARBA" id="ARBA00004236"/>
    </source>
</evidence>
<feature type="region of interest" description="Disordered" evidence="7">
    <location>
        <begin position="545"/>
        <end position="673"/>
    </location>
</feature>
<comment type="subcellular location">
    <subcellularLocation>
        <location evidence="1">Cell membrane</location>
    </subcellularLocation>
</comment>
<feature type="transmembrane region" description="Helical" evidence="8">
    <location>
        <begin position="56"/>
        <end position="73"/>
    </location>
</feature>
<dbReference type="InterPro" id="IPR021368">
    <property type="entry name" value="T7SS_EccE"/>
</dbReference>
<dbReference type="EMBL" id="LSRE01000009">
    <property type="protein sequence ID" value="KXO99436.1"/>
    <property type="molecule type" value="Genomic_DNA"/>
</dbReference>
<dbReference type="NCBIfam" id="TIGR03923">
    <property type="entry name" value="T7SS_EccE"/>
    <property type="match status" value="1"/>
</dbReference>
<keyword evidence="3" id="KW-1003">Cell membrane</keyword>
<keyword evidence="4 8" id="KW-0812">Transmembrane</keyword>
<keyword evidence="6 8" id="KW-0472">Membrane</keyword>
<dbReference type="Pfam" id="PF11203">
    <property type="entry name" value="EccE"/>
    <property type="match status" value="1"/>
</dbReference>
<evidence type="ECO:0000256" key="6">
    <source>
        <dbReference type="ARBA" id="ARBA00023136"/>
    </source>
</evidence>
<sequence>MAENLDAAASAKPPSHPEIARRRRLLGLSVTLRRSLVWAISAAAFVVVFAGRWPHWAVAAVVVVAAVPAFVAFRGQGLTERVGARLRYLRRRRHGGQGLAGRVIDVEGCGVRRGDGFELVSAIELSADLAETRLRDGQAFAASTVPLDLLASMMTQYGLDVDIDVVSSGRRVPPGPAYRASYAQGVRFYSALAERSTWLVLRVNTRRNLAGIVRRGPSRVAGPKALMAATRRLEQRLQERRIRCRVLPGDELVTLGPVMNFGHDPLLGVERWTHVDHDEAHTTTYVVDPARTSTAKLDRWWSLDSESTSVVLRLRRSSPQAPAEISGLVRYETAVPIVDDLDDALTRWPGRQLALTRATLPGGGSSVVDLPSTPLAELGAVDIPFGPTGPVWGISGSDAIALPLYDASPVPETLQVEFATDLPTLQLVLLRSVGAGASVAVHTDRPAEWAALAQTLADPSRFRIADGEARRSPDITVFDGVDIDALPERTVLALRRTRTRPLGNNADLTVEQISPSKVAVRIGRREPFDVVFNPTEEELRYCATRAQPAPGRRGAQGRPEVSSANRVIRPAGPAPVRTMPAPPAAVPVAPQGVPDEPRRPGNDDRPAPSRRVGPGPDERAPAAQRQQGARRWVRGADDSDTGVPSRRPVVPENAPRWAARERDSSSDEPPTSR</sequence>
<feature type="compositionally biased region" description="Low complexity" evidence="7">
    <location>
        <begin position="621"/>
        <end position="630"/>
    </location>
</feature>
<evidence type="ECO:0000256" key="5">
    <source>
        <dbReference type="ARBA" id="ARBA00022989"/>
    </source>
</evidence>
<evidence type="ECO:0000256" key="3">
    <source>
        <dbReference type="ARBA" id="ARBA00022475"/>
    </source>
</evidence>
<evidence type="ECO:0000256" key="4">
    <source>
        <dbReference type="ARBA" id="ARBA00022692"/>
    </source>
</evidence>
<evidence type="ECO:0000256" key="7">
    <source>
        <dbReference type="SAM" id="MobiDB-lite"/>
    </source>
</evidence>
<evidence type="ECO:0000313" key="11">
    <source>
        <dbReference type="Proteomes" id="UP000070409"/>
    </source>
</evidence>
<comment type="caution">
    <text evidence="10">The sequence shown here is derived from an EMBL/GenBank/DDBJ whole genome shotgun (WGS) entry which is preliminary data.</text>
</comment>
<feature type="transmembrane region" description="Helical" evidence="8">
    <location>
        <begin position="31"/>
        <end position="50"/>
    </location>
</feature>
<evidence type="ECO:0000256" key="2">
    <source>
        <dbReference type="ARBA" id="ARBA00007759"/>
    </source>
</evidence>
<accession>A0A137ZMP4</accession>
<keyword evidence="11" id="KW-1185">Reference proteome</keyword>
<feature type="compositionally biased region" description="Basic and acidic residues" evidence="7">
    <location>
        <begin position="595"/>
        <end position="607"/>
    </location>
</feature>
<evidence type="ECO:0000256" key="8">
    <source>
        <dbReference type="SAM" id="Phobius"/>
    </source>
</evidence>
<protein>
    <recommendedName>
        <fullName evidence="9">Type VII secretion system protein EccE domain-containing protein</fullName>
    </recommendedName>
</protein>
<evidence type="ECO:0000313" key="10">
    <source>
        <dbReference type="EMBL" id="KXO99436.1"/>
    </source>
</evidence>
<name>A0A137ZMP4_9ACTN</name>
<keyword evidence="5 8" id="KW-1133">Transmembrane helix</keyword>
<organism evidence="10 11">
    <name type="scientific">Tsukamurella pseudospumae</name>
    <dbReference type="NCBI Taxonomy" id="239498"/>
    <lineage>
        <taxon>Bacteria</taxon>
        <taxon>Bacillati</taxon>
        <taxon>Actinomycetota</taxon>
        <taxon>Actinomycetes</taxon>
        <taxon>Mycobacteriales</taxon>
        <taxon>Tsukamurellaceae</taxon>
        <taxon>Tsukamurella</taxon>
    </lineage>
</organism>
<dbReference type="RefSeq" id="WP_068744308.1">
    <property type="nucleotide sequence ID" value="NZ_LSRE01000009.1"/>
</dbReference>
<reference evidence="10 11" key="1">
    <citation type="submission" date="2016-02" db="EMBL/GenBank/DDBJ databases">
        <authorList>
            <person name="Teng J.L."/>
            <person name="Tang Y."/>
            <person name="Huang Y."/>
            <person name="Guo F."/>
            <person name="Wei W."/>
            <person name="Chen J.H."/>
            <person name="Wong S.Y."/>
            <person name="Lau S.K."/>
            <person name="Woo P.C."/>
        </authorList>
    </citation>
    <scope>NUCLEOTIDE SEQUENCE [LARGE SCALE GENOMIC DNA]</scope>
    <source>
        <strain evidence="10 11">JCM 13375</strain>
    </source>
</reference>
<evidence type="ECO:0000259" key="9">
    <source>
        <dbReference type="Pfam" id="PF11203"/>
    </source>
</evidence>
<proteinExistence type="inferred from homology"/>
<comment type="similarity">
    <text evidence="2">Belongs to the EccE family.</text>
</comment>
<dbReference type="InterPro" id="IPR050051">
    <property type="entry name" value="EccE_dom"/>
</dbReference>
<feature type="domain" description="Type VII secretion system protein EccE" evidence="9">
    <location>
        <begin position="191"/>
        <end position="286"/>
    </location>
</feature>
<dbReference type="Proteomes" id="UP000070409">
    <property type="component" value="Unassembled WGS sequence"/>
</dbReference>